<gene>
    <name evidence="1" type="ORF">QO034_10020</name>
</gene>
<organism evidence="1 2">
    <name type="scientific">Sedimentitalea xiamensis</name>
    <dbReference type="NCBI Taxonomy" id="3050037"/>
    <lineage>
        <taxon>Bacteria</taxon>
        <taxon>Pseudomonadati</taxon>
        <taxon>Pseudomonadota</taxon>
        <taxon>Alphaproteobacteria</taxon>
        <taxon>Rhodobacterales</taxon>
        <taxon>Paracoccaceae</taxon>
        <taxon>Sedimentitalea</taxon>
    </lineage>
</organism>
<dbReference type="EMBL" id="JASNJE010000009">
    <property type="protein sequence ID" value="MDK3073447.1"/>
    <property type="molecule type" value="Genomic_DNA"/>
</dbReference>
<reference evidence="1 2" key="1">
    <citation type="submission" date="2023-05" db="EMBL/GenBank/DDBJ databases">
        <title>Sedimentitalea sp. nov. JM2-8.</title>
        <authorList>
            <person name="Huang J."/>
        </authorList>
    </citation>
    <scope>NUCLEOTIDE SEQUENCE [LARGE SCALE GENOMIC DNA]</scope>
    <source>
        <strain evidence="1 2">JM2-8</strain>
    </source>
</reference>
<comment type="caution">
    <text evidence="1">The sequence shown here is derived from an EMBL/GenBank/DDBJ whole genome shotgun (WGS) entry which is preliminary data.</text>
</comment>
<name>A0ABT7FE95_9RHOB</name>
<keyword evidence="2" id="KW-1185">Reference proteome</keyword>
<evidence type="ECO:0000313" key="1">
    <source>
        <dbReference type="EMBL" id="MDK3073447.1"/>
    </source>
</evidence>
<protein>
    <recommendedName>
        <fullName evidence="3">Membrane-bound lysozyme-inhibitor of c-type lysozyme</fullName>
    </recommendedName>
</protein>
<sequence length="73" mass="8048">MAAIALTVMGCVGRSGADTSEKLTCEDGRTKTTRLVAAQDRAETWVGTPSGTLRVKFDDWMWLLTECRLLTRV</sequence>
<evidence type="ECO:0008006" key="3">
    <source>
        <dbReference type="Google" id="ProtNLM"/>
    </source>
</evidence>
<proteinExistence type="predicted"/>
<dbReference type="Proteomes" id="UP001227126">
    <property type="component" value="Unassembled WGS sequence"/>
</dbReference>
<dbReference type="RefSeq" id="WP_284485383.1">
    <property type="nucleotide sequence ID" value="NZ_JASNJE010000009.1"/>
</dbReference>
<evidence type="ECO:0000313" key="2">
    <source>
        <dbReference type="Proteomes" id="UP001227126"/>
    </source>
</evidence>
<accession>A0ABT7FE95</accession>